<feature type="region of interest" description="Disordered" evidence="1">
    <location>
        <begin position="190"/>
        <end position="218"/>
    </location>
</feature>
<evidence type="ECO:0000313" key="3">
    <source>
        <dbReference type="Proteomes" id="UP000267029"/>
    </source>
</evidence>
<accession>A0A0R3U8C6</accession>
<dbReference type="AlphaFoldDB" id="A0A0R3U8C6"/>
<protein>
    <submittedName>
        <fullName evidence="2">Uncharacterized protein</fullName>
    </submittedName>
</protein>
<dbReference type="EMBL" id="UXSR01000636">
    <property type="protein sequence ID" value="VDD77120.1"/>
    <property type="molecule type" value="Genomic_DNA"/>
</dbReference>
<gene>
    <name evidence="2" type="ORF">MCOS_LOCUS3123</name>
</gene>
<keyword evidence="3" id="KW-1185">Reference proteome</keyword>
<sequence>METACLRGYYGTRVASSIFIEDMAASCSRIILPHTPTPASALARSQARTHVRVYLQDNLPCSLISGNATTNCLDESTGLLCLQRAQDLDAFKGWALSQWFECTGEPNSLSASANAVYDSIPILQATRWRPEVKGTSLKLPPAFNRLGKLGNTSRLSRDWRQERQPEIGSMWLNYRKLEPLDMSHHLKIEQGCQKRRSEDEGGGKEESDWFPRPHETAK</sequence>
<organism evidence="2 3">
    <name type="scientific">Mesocestoides corti</name>
    <name type="common">Flatworm</name>
    <dbReference type="NCBI Taxonomy" id="53468"/>
    <lineage>
        <taxon>Eukaryota</taxon>
        <taxon>Metazoa</taxon>
        <taxon>Spiralia</taxon>
        <taxon>Lophotrochozoa</taxon>
        <taxon>Platyhelminthes</taxon>
        <taxon>Cestoda</taxon>
        <taxon>Eucestoda</taxon>
        <taxon>Cyclophyllidea</taxon>
        <taxon>Mesocestoididae</taxon>
        <taxon>Mesocestoides</taxon>
    </lineage>
</organism>
<evidence type="ECO:0000256" key="1">
    <source>
        <dbReference type="SAM" id="MobiDB-lite"/>
    </source>
</evidence>
<name>A0A0R3U8C6_MESCO</name>
<evidence type="ECO:0000313" key="2">
    <source>
        <dbReference type="EMBL" id="VDD77120.1"/>
    </source>
</evidence>
<dbReference type="Proteomes" id="UP000267029">
    <property type="component" value="Unassembled WGS sequence"/>
</dbReference>
<feature type="compositionally biased region" description="Basic and acidic residues" evidence="1">
    <location>
        <begin position="195"/>
        <end position="218"/>
    </location>
</feature>
<reference evidence="2 3" key="1">
    <citation type="submission" date="2018-10" db="EMBL/GenBank/DDBJ databases">
        <authorList>
            <consortium name="Pathogen Informatics"/>
        </authorList>
    </citation>
    <scope>NUCLEOTIDE SEQUENCE [LARGE SCALE GENOMIC DNA]</scope>
</reference>
<proteinExistence type="predicted"/>